<feature type="chain" id="PRO_5006853609" description="SH3 domain-containing protein" evidence="1">
    <location>
        <begin position="32"/>
        <end position="120"/>
    </location>
</feature>
<proteinExistence type="predicted"/>
<keyword evidence="1" id="KW-0732">Signal</keyword>
<gene>
    <name evidence="2" type="ORF">APT59_01100</name>
</gene>
<reference evidence="2 3" key="1">
    <citation type="submission" date="2016-01" db="EMBL/GenBank/DDBJ databases">
        <title>Annotation of Pseudomonas oryzihabitans USDA-ARS-USMARC-56511.</title>
        <authorList>
            <person name="Harhay G.P."/>
            <person name="Harhay D.M."/>
            <person name="Smith T.P.L."/>
            <person name="Bono J.L."/>
            <person name="Heaton M.P."/>
            <person name="Clawson M.L."/>
            <person name="Chitko-Mckown C.G."/>
            <person name="Capik S.F."/>
            <person name="DeDonder K.D."/>
            <person name="Apley M.D."/>
            <person name="Lubbers B.V."/>
            <person name="White B.J."/>
            <person name="Larson R.L."/>
        </authorList>
    </citation>
    <scope>NUCLEOTIDE SEQUENCE [LARGE SCALE GENOMIC DNA]</scope>
    <source>
        <strain evidence="2 3">USDA-ARS-USMARC-56511</strain>
    </source>
</reference>
<evidence type="ECO:0000313" key="2">
    <source>
        <dbReference type="EMBL" id="ALZ82868.1"/>
    </source>
</evidence>
<feature type="signal peptide" evidence="1">
    <location>
        <begin position="1"/>
        <end position="31"/>
    </location>
</feature>
<accession>A0A0U4WUQ1</accession>
<evidence type="ECO:0000256" key="1">
    <source>
        <dbReference type="SAM" id="SignalP"/>
    </source>
</evidence>
<sequence length="120" mass="13652">MTPNVLSTLRRIVPALLVASLLLLGSTAARAEGGVSFRFAEEGQGWLLRGPVDVLKWPFVYDRSRERARNTLVRLSGDTQVRVIETRSFQRWKRIELQQDGHTVLGWVESYSVPEAMRLD</sequence>
<organism evidence="2 3">
    <name type="scientific">Pseudomonas oryzihabitans</name>
    <dbReference type="NCBI Taxonomy" id="47885"/>
    <lineage>
        <taxon>Bacteria</taxon>
        <taxon>Pseudomonadati</taxon>
        <taxon>Pseudomonadota</taxon>
        <taxon>Gammaproteobacteria</taxon>
        <taxon>Pseudomonadales</taxon>
        <taxon>Pseudomonadaceae</taxon>
        <taxon>Pseudomonas</taxon>
    </lineage>
</organism>
<name>A0A0U4WUQ1_9PSED</name>
<evidence type="ECO:0000313" key="3">
    <source>
        <dbReference type="Proteomes" id="UP000064137"/>
    </source>
</evidence>
<dbReference type="KEGG" id="por:APT59_01100"/>
<protein>
    <recommendedName>
        <fullName evidence="4">SH3 domain-containing protein</fullName>
    </recommendedName>
</protein>
<dbReference type="EMBL" id="CP013987">
    <property type="protein sequence ID" value="ALZ82868.1"/>
    <property type="molecule type" value="Genomic_DNA"/>
</dbReference>
<dbReference type="Proteomes" id="UP000064137">
    <property type="component" value="Chromosome"/>
</dbReference>
<evidence type="ECO:0008006" key="4">
    <source>
        <dbReference type="Google" id="ProtNLM"/>
    </source>
</evidence>
<dbReference type="RefSeq" id="WP_059313171.1">
    <property type="nucleotide sequence ID" value="NZ_CP013987.1"/>
</dbReference>
<dbReference type="AlphaFoldDB" id="A0A0U4WUQ1"/>